<dbReference type="AlphaFoldDB" id="A0A432Y7B8"/>
<evidence type="ECO:0000313" key="3">
    <source>
        <dbReference type="Proteomes" id="UP000287649"/>
    </source>
</evidence>
<dbReference type="Proteomes" id="UP000287649">
    <property type="component" value="Unassembled WGS sequence"/>
</dbReference>
<protein>
    <submittedName>
        <fullName evidence="2">Uncharacterized protein</fullName>
    </submittedName>
</protein>
<feature type="signal peptide" evidence="1">
    <location>
        <begin position="1"/>
        <end position="16"/>
    </location>
</feature>
<sequence length="67" mass="7330">MQIPLFAAFVALVAYASAVDPTLSLPPIQRNKVIAHHTLPIPPTALNAFWAPLQLPVTNVDRLGFRQ</sequence>
<comment type="caution">
    <text evidence="2">The sequence shown here is derived from an EMBL/GenBank/DDBJ whole genome shotgun (WGS) entry which is preliminary data.</text>
</comment>
<keyword evidence="3" id="KW-1185">Reference proteome</keyword>
<organism evidence="2 3">
    <name type="scientific">Pseudidiomarina homiensis</name>
    <dbReference type="NCBI Taxonomy" id="364198"/>
    <lineage>
        <taxon>Bacteria</taxon>
        <taxon>Pseudomonadati</taxon>
        <taxon>Pseudomonadota</taxon>
        <taxon>Gammaproteobacteria</taxon>
        <taxon>Alteromonadales</taxon>
        <taxon>Idiomarinaceae</taxon>
        <taxon>Pseudidiomarina</taxon>
    </lineage>
</organism>
<feature type="chain" id="PRO_5019548000" evidence="1">
    <location>
        <begin position="17"/>
        <end position="67"/>
    </location>
</feature>
<evidence type="ECO:0000313" key="2">
    <source>
        <dbReference type="EMBL" id="RUO56869.1"/>
    </source>
</evidence>
<proteinExistence type="predicted"/>
<gene>
    <name evidence="2" type="ORF">CWI70_09100</name>
</gene>
<reference evidence="3" key="1">
    <citation type="journal article" date="2018" name="Front. Microbiol.">
        <title>Genome-Based Analysis Reveals the Taxonomy and Diversity of the Family Idiomarinaceae.</title>
        <authorList>
            <person name="Liu Y."/>
            <person name="Lai Q."/>
            <person name="Shao Z."/>
        </authorList>
    </citation>
    <scope>NUCLEOTIDE SEQUENCE [LARGE SCALE GENOMIC DNA]</scope>
    <source>
        <strain evidence="3">PO-M2</strain>
    </source>
</reference>
<evidence type="ECO:0000256" key="1">
    <source>
        <dbReference type="SAM" id="SignalP"/>
    </source>
</evidence>
<accession>A0A432Y7B8</accession>
<dbReference type="EMBL" id="PIPX01000001">
    <property type="protein sequence ID" value="RUO56869.1"/>
    <property type="molecule type" value="Genomic_DNA"/>
</dbReference>
<name>A0A432Y7B8_9GAMM</name>
<keyword evidence="1" id="KW-0732">Signal</keyword>